<evidence type="ECO:0000259" key="4">
    <source>
        <dbReference type="Pfam" id="PF00891"/>
    </source>
</evidence>
<dbReference type="PROSITE" id="PS51683">
    <property type="entry name" value="SAM_OMT_II"/>
    <property type="match status" value="1"/>
</dbReference>
<reference evidence="6" key="1">
    <citation type="submission" date="2023-03" db="EMBL/GenBank/DDBJ databases">
        <title>Massive genome expansion in bonnet fungi (Mycena s.s.) driven by repeated elements and novel gene families across ecological guilds.</title>
        <authorList>
            <consortium name="Lawrence Berkeley National Laboratory"/>
            <person name="Harder C.B."/>
            <person name="Miyauchi S."/>
            <person name="Viragh M."/>
            <person name="Kuo A."/>
            <person name="Thoen E."/>
            <person name="Andreopoulos B."/>
            <person name="Lu D."/>
            <person name="Skrede I."/>
            <person name="Drula E."/>
            <person name="Henrissat B."/>
            <person name="Morin E."/>
            <person name="Kohler A."/>
            <person name="Barry K."/>
            <person name="LaButti K."/>
            <person name="Morin E."/>
            <person name="Salamov A."/>
            <person name="Lipzen A."/>
            <person name="Mereny Z."/>
            <person name="Hegedus B."/>
            <person name="Baldrian P."/>
            <person name="Stursova M."/>
            <person name="Weitz H."/>
            <person name="Taylor A."/>
            <person name="Grigoriev I.V."/>
            <person name="Nagy L.G."/>
            <person name="Martin F."/>
            <person name="Kauserud H."/>
        </authorList>
    </citation>
    <scope>NUCLEOTIDE SEQUENCE</scope>
    <source>
        <strain evidence="6">9144</strain>
    </source>
</reference>
<dbReference type="GO" id="GO:0008171">
    <property type="term" value="F:O-methyltransferase activity"/>
    <property type="evidence" value="ECO:0007669"/>
    <property type="project" value="InterPro"/>
</dbReference>
<evidence type="ECO:0000313" key="7">
    <source>
        <dbReference type="Proteomes" id="UP001219525"/>
    </source>
</evidence>
<dbReference type="InterPro" id="IPR036388">
    <property type="entry name" value="WH-like_DNA-bd_sf"/>
</dbReference>
<evidence type="ECO:0000259" key="5">
    <source>
        <dbReference type="Pfam" id="PF08100"/>
    </source>
</evidence>
<dbReference type="Pfam" id="PF00891">
    <property type="entry name" value="Methyltransf_2"/>
    <property type="match status" value="1"/>
</dbReference>
<dbReference type="AlphaFoldDB" id="A0AAD6VE07"/>
<dbReference type="Pfam" id="PF08100">
    <property type="entry name" value="Dimerisation"/>
    <property type="match status" value="1"/>
</dbReference>
<feature type="domain" description="O-methyltransferase C-terminal" evidence="4">
    <location>
        <begin position="184"/>
        <end position="395"/>
    </location>
</feature>
<keyword evidence="7" id="KW-1185">Reference proteome</keyword>
<protein>
    <submittedName>
        <fullName evidence="6">S-adenosyl-L-methionine-dependent methyltransferase</fullName>
    </submittedName>
</protein>
<keyword evidence="2" id="KW-0808">Transferase</keyword>
<evidence type="ECO:0000313" key="6">
    <source>
        <dbReference type="EMBL" id="KAJ7210105.1"/>
    </source>
</evidence>
<name>A0AAD6VE07_9AGAR</name>
<dbReference type="SUPFAM" id="SSF46785">
    <property type="entry name" value="Winged helix' DNA-binding domain"/>
    <property type="match status" value="1"/>
</dbReference>
<dbReference type="InterPro" id="IPR029063">
    <property type="entry name" value="SAM-dependent_MTases_sf"/>
</dbReference>
<gene>
    <name evidence="6" type="ORF">GGX14DRAFT_551044</name>
</gene>
<evidence type="ECO:0000256" key="1">
    <source>
        <dbReference type="ARBA" id="ARBA00022603"/>
    </source>
</evidence>
<dbReference type="InterPro" id="IPR036390">
    <property type="entry name" value="WH_DNA-bd_sf"/>
</dbReference>
<dbReference type="Gene3D" id="3.40.50.150">
    <property type="entry name" value="Vaccinia Virus protein VP39"/>
    <property type="match status" value="1"/>
</dbReference>
<organism evidence="6 7">
    <name type="scientific">Mycena pura</name>
    <dbReference type="NCBI Taxonomy" id="153505"/>
    <lineage>
        <taxon>Eukaryota</taxon>
        <taxon>Fungi</taxon>
        <taxon>Dikarya</taxon>
        <taxon>Basidiomycota</taxon>
        <taxon>Agaricomycotina</taxon>
        <taxon>Agaricomycetes</taxon>
        <taxon>Agaricomycetidae</taxon>
        <taxon>Agaricales</taxon>
        <taxon>Marasmiineae</taxon>
        <taxon>Mycenaceae</taxon>
        <taxon>Mycena</taxon>
    </lineage>
</organism>
<evidence type="ECO:0000256" key="2">
    <source>
        <dbReference type="ARBA" id="ARBA00022679"/>
    </source>
</evidence>
<keyword evidence="1 6" id="KW-0489">Methyltransferase</keyword>
<accession>A0AAD6VE07</accession>
<dbReference type="GO" id="GO:0032259">
    <property type="term" value="P:methylation"/>
    <property type="evidence" value="ECO:0007669"/>
    <property type="project" value="UniProtKB-KW"/>
</dbReference>
<dbReference type="InterPro" id="IPR012967">
    <property type="entry name" value="COMT_dimerisation"/>
</dbReference>
<feature type="domain" description="O-methyltransferase dimerisation" evidence="5">
    <location>
        <begin position="65"/>
        <end position="131"/>
    </location>
</feature>
<dbReference type="InterPro" id="IPR001077">
    <property type="entry name" value="COMT_C"/>
</dbReference>
<keyword evidence="3" id="KW-0949">S-adenosyl-L-methionine</keyword>
<dbReference type="Proteomes" id="UP001219525">
    <property type="component" value="Unassembled WGS sequence"/>
</dbReference>
<evidence type="ECO:0000256" key="3">
    <source>
        <dbReference type="ARBA" id="ARBA00022691"/>
    </source>
</evidence>
<dbReference type="InterPro" id="IPR016461">
    <property type="entry name" value="COMT-like"/>
</dbReference>
<dbReference type="PANTHER" id="PTHR43712:SF2">
    <property type="entry name" value="O-METHYLTRANSFERASE CICE"/>
    <property type="match status" value="1"/>
</dbReference>
<proteinExistence type="predicted"/>
<dbReference type="SUPFAM" id="SSF53335">
    <property type="entry name" value="S-adenosyl-L-methionine-dependent methyltransferases"/>
    <property type="match status" value="1"/>
</dbReference>
<sequence length="420" mass="45566">MSSLDDAVAVAEQLLSLVKARSVSHADGTEFYDKGLEVQATCDRLLRAVMGPLQYTALMAESCQESQALHFVTSLGIADIIDDGTFSLAELSEKTGVDTQFISVVMNCMSGRGYFEEDSGRYRNNALSAVLREDHPSSMKSAVGFVCDEGYNAASRLIDVAKRRGTASAGVENKSRITGTNLAFGFDCSVFEWMAKPEQAWRGERLGRAMKQLHGMANSNVPIDYAWSALKSPIVDCGGGIGALEMAILKEEKNLGLEFTIFDISKTVENAKKAWSALSPQVSSRVSFVPGNFLAPTLAETGLPLGQPTYLIRHVLHDWTDAEVLSILGNVRAAMLASPTRVVPLPEQKLLVCEMLLRPDSSRFVRTTSMQLLALNNGVTRTLAAMHALIEQAGFVVRGVHHMRAVDSIIEAVVGESAYQ</sequence>
<dbReference type="Gene3D" id="1.10.10.10">
    <property type="entry name" value="Winged helix-like DNA-binding domain superfamily/Winged helix DNA-binding domain"/>
    <property type="match status" value="1"/>
</dbReference>
<dbReference type="PANTHER" id="PTHR43712">
    <property type="entry name" value="PUTATIVE (AFU_ORTHOLOGUE AFUA_4G14580)-RELATED"/>
    <property type="match status" value="1"/>
</dbReference>
<comment type="caution">
    <text evidence="6">The sequence shown here is derived from an EMBL/GenBank/DDBJ whole genome shotgun (WGS) entry which is preliminary data.</text>
</comment>
<dbReference type="EMBL" id="JARJCW010000029">
    <property type="protein sequence ID" value="KAJ7210105.1"/>
    <property type="molecule type" value="Genomic_DNA"/>
</dbReference>